<gene>
    <name evidence="3" type="ORF">Bca52824_010550</name>
</gene>
<evidence type="ECO:0000313" key="3">
    <source>
        <dbReference type="EMBL" id="KAG2327822.1"/>
    </source>
</evidence>
<keyword evidence="4" id="KW-1185">Reference proteome</keyword>
<feature type="compositionally biased region" description="Basic residues" evidence="1">
    <location>
        <begin position="501"/>
        <end position="511"/>
    </location>
</feature>
<organism evidence="3 4">
    <name type="scientific">Brassica carinata</name>
    <name type="common">Ethiopian mustard</name>
    <name type="synonym">Abyssinian cabbage</name>
    <dbReference type="NCBI Taxonomy" id="52824"/>
    <lineage>
        <taxon>Eukaryota</taxon>
        <taxon>Viridiplantae</taxon>
        <taxon>Streptophyta</taxon>
        <taxon>Embryophyta</taxon>
        <taxon>Tracheophyta</taxon>
        <taxon>Spermatophyta</taxon>
        <taxon>Magnoliopsida</taxon>
        <taxon>eudicotyledons</taxon>
        <taxon>Gunneridae</taxon>
        <taxon>Pentapetalae</taxon>
        <taxon>rosids</taxon>
        <taxon>malvids</taxon>
        <taxon>Brassicales</taxon>
        <taxon>Brassicaceae</taxon>
        <taxon>Brassiceae</taxon>
        <taxon>Brassica</taxon>
    </lineage>
</organism>
<dbReference type="Proteomes" id="UP000886595">
    <property type="component" value="Unassembled WGS sequence"/>
</dbReference>
<dbReference type="GO" id="GO:0006952">
    <property type="term" value="P:defense response"/>
    <property type="evidence" value="ECO:0007669"/>
    <property type="project" value="InterPro"/>
</dbReference>
<feature type="region of interest" description="Disordered" evidence="1">
    <location>
        <begin position="478"/>
        <end position="514"/>
    </location>
</feature>
<dbReference type="Pfam" id="PF00168">
    <property type="entry name" value="C2"/>
    <property type="match status" value="1"/>
</dbReference>
<evidence type="ECO:0000259" key="2">
    <source>
        <dbReference type="PROSITE" id="PS50004"/>
    </source>
</evidence>
<comment type="caution">
    <text evidence="3">The sequence shown here is derived from an EMBL/GenBank/DDBJ whole genome shotgun (WGS) entry which is preliminary data.</text>
</comment>
<feature type="compositionally biased region" description="Low complexity" evidence="1">
    <location>
        <begin position="240"/>
        <end position="255"/>
    </location>
</feature>
<reference evidence="3 4" key="1">
    <citation type="submission" date="2020-02" db="EMBL/GenBank/DDBJ databases">
        <authorList>
            <person name="Ma Q."/>
            <person name="Huang Y."/>
            <person name="Song X."/>
            <person name="Pei D."/>
        </authorList>
    </citation>
    <scope>NUCLEOTIDE SEQUENCE [LARGE SCALE GENOMIC DNA]</scope>
    <source>
        <strain evidence="3">Sxm20200214</strain>
        <tissue evidence="3">Leaf</tissue>
    </source>
</reference>
<dbReference type="InterPro" id="IPR000008">
    <property type="entry name" value="C2_dom"/>
</dbReference>
<dbReference type="SMART" id="SM00239">
    <property type="entry name" value="C2"/>
    <property type="match status" value="1"/>
</dbReference>
<evidence type="ECO:0000256" key="1">
    <source>
        <dbReference type="SAM" id="MobiDB-lite"/>
    </source>
</evidence>
<dbReference type="PANTHER" id="PTHR32246:SF72">
    <property type="entry name" value="CALCIUM-DEPENDENT LIPID-BINDING (CALB DOMAIN) FAMILY PROTEIN"/>
    <property type="match status" value="1"/>
</dbReference>
<dbReference type="CDD" id="cd04051">
    <property type="entry name" value="C2_SRC2_like"/>
    <property type="match status" value="1"/>
</dbReference>
<dbReference type="AlphaFoldDB" id="A0A8X8BBC5"/>
<sequence length="565" mass="62832">MSMFSSFQLLELNIISAQELAPVSRKMKTYAVAWVHSQRKLTTRVDYSGGANPTWNDKFVFRVSEDFLYADTSAVVVEIYSLHWFRDVHVGTIRVLISNLIPPNCRPGYRSNDEYRHTPPPGMRFVALQVRRPSGRPQGILNIGVGILDGSMRSLPLYSHMDRSAVGPRDLLGEEDPHLQLNSFKGSSKNPQSPSSKQYQSVVSRPPLLRRTRSDTSSMVVSDLLSRAERSRVANTKPVSSNSETTTSGHHTTTTDSDDNKSPYETPNIPRERYDSFELDVMPPRSEGYDESPYHSYDHSRKTPRRTKTPMIEKPKPPRDYDRGSNRASPYLSRHGTPLRSNIIASTPIRSNMVASSPMRSNIVGSTPIRSNIVGSTPIRSNIVGSTPIRSNYKSTPMKSPLQFSTPMRSNLPGRLILTESELGPSSSEVANKMAKERSQANDTESSILSEWSLDDDSNIEGLRSKLERWRTELPPLYDLGSSQQSSDVGREIVPVGGGKSSRRKKKHNRRHTEGGNGLFSCFSNLCGVECTFVCGGGSDHDGSKKKGGSKRLPRLPSADDLSYL</sequence>
<evidence type="ECO:0000313" key="4">
    <source>
        <dbReference type="Proteomes" id="UP000886595"/>
    </source>
</evidence>
<dbReference type="OrthoDB" id="1909968at2759"/>
<dbReference type="SUPFAM" id="SSF49562">
    <property type="entry name" value="C2 domain (Calcium/lipid-binding domain, CaLB)"/>
    <property type="match status" value="1"/>
</dbReference>
<feature type="compositionally biased region" description="Basic and acidic residues" evidence="1">
    <location>
        <begin position="311"/>
        <end position="325"/>
    </location>
</feature>
<feature type="compositionally biased region" description="Low complexity" evidence="1">
    <location>
        <begin position="187"/>
        <end position="204"/>
    </location>
</feature>
<dbReference type="InterPro" id="IPR035892">
    <property type="entry name" value="C2_domain_sf"/>
</dbReference>
<accession>A0A8X8BBC5</accession>
<dbReference type="EMBL" id="JAAMPC010000002">
    <property type="protein sequence ID" value="KAG2327822.1"/>
    <property type="molecule type" value="Genomic_DNA"/>
</dbReference>
<name>A0A8X8BBC5_BRACI</name>
<feature type="region of interest" description="Disordered" evidence="1">
    <location>
        <begin position="168"/>
        <end position="338"/>
    </location>
</feature>
<dbReference type="PANTHER" id="PTHR32246">
    <property type="entry name" value="INGRESSION PROTEIN FIC1"/>
    <property type="match status" value="1"/>
</dbReference>
<feature type="region of interest" description="Disordered" evidence="1">
    <location>
        <begin position="540"/>
        <end position="565"/>
    </location>
</feature>
<feature type="region of interest" description="Disordered" evidence="1">
    <location>
        <begin position="385"/>
        <end position="409"/>
    </location>
</feature>
<dbReference type="Gene3D" id="2.60.40.150">
    <property type="entry name" value="C2 domain"/>
    <property type="match status" value="1"/>
</dbReference>
<feature type="domain" description="C2" evidence="2">
    <location>
        <begin position="1"/>
        <end position="112"/>
    </location>
</feature>
<protein>
    <recommendedName>
        <fullName evidence="2">C2 domain-containing protein</fullName>
    </recommendedName>
</protein>
<dbReference type="InterPro" id="IPR044750">
    <property type="entry name" value="C2_SRC2/BAP"/>
</dbReference>
<feature type="compositionally biased region" description="Basic and acidic residues" evidence="1">
    <location>
        <begin position="292"/>
        <end position="301"/>
    </location>
</feature>
<proteinExistence type="predicted"/>
<dbReference type="PROSITE" id="PS50004">
    <property type="entry name" value="C2"/>
    <property type="match status" value="1"/>
</dbReference>